<comment type="subcellular location">
    <subcellularLocation>
        <location evidence="1">Endoplasmic reticulum membrane</location>
        <topology evidence="1">Multi-pass membrane protein</topology>
    </subcellularLocation>
    <subcellularLocation>
        <location evidence="2">Golgi apparatus membrane</location>
        <topology evidence="2">Multi-pass membrane protein</topology>
    </subcellularLocation>
</comment>
<keyword evidence="9" id="KW-0333">Golgi apparatus</keyword>
<feature type="transmembrane region" description="Helical" evidence="12">
    <location>
        <begin position="282"/>
        <end position="299"/>
    </location>
</feature>
<dbReference type="GO" id="GO:0000139">
    <property type="term" value="C:Golgi membrane"/>
    <property type="evidence" value="ECO:0007669"/>
    <property type="project" value="UniProtKB-SubCell"/>
</dbReference>
<evidence type="ECO:0000256" key="2">
    <source>
        <dbReference type="ARBA" id="ARBA00004653"/>
    </source>
</evidence>
<evidence type="ECO:0000256" key="8">
    <source>
        <dbReference type="ARBA" id="ARBA00022989"/>
    </source>
</evidence>
<feature type="transmembrane region" description="Helical" evidence="12">
    <location>
        <begin position="376"/>
        <end position="398"/>
    </location>
</feature>
<keyword evidence="4" id="KW-0813">Transport</keyword>
<evidence type="ECO:0000256" key="9">
    <source>
        <dbReference type="ARBA" id="ARBA00023034"/>
    </source>
</evidence>
<dbReference type="GO" id="GO:0005793">
    <property type="term" value="C:endoplasmic reticulum-Golgi intermediate compartment"/>
    <property type="evidence" value="ECO:0007669"/>
    <property type="project" value="TreeGrafter"/>
</dbReference>
<feature type="transmembrane region" description="Helical" evidence="12">
    <location>
        <begin position="342"/>
        <end position="364"/>
    </location>
</feature>
<keyword evidence="7" id="KW-0653">Protein transport</keyword>
<proteinExistence type="inferred from homology"/>
<dbReference type="STRING" id="2163413.A0A4P6XLC6"/>
<keyword evidence="5 12" id="KW-0812">Transmembrane</keyword>
<evidence type="ECO:0000256" key="12">
    <source>
        <dbReference type="SAM" id="Phobius"/>
    </source>
</evidence>
<feature type="region of interest" description="Disordered" evidence="11">
    <location>
        <begin position="111"/>
        <end position="152"/>
    </location>
</feature>
<evidence type="ECO:0000256" key="11">
    <source>
        <dbReference type="SAM" id="MobiDB-lite"/>
    </source>
</evidence>
<dbReference type="PANTHER" id="PTHR14083:SF0">
    <property type="entry name" value="YIP1D-INTERACTING FACTOR 1, ISOFORM C"/>
    <property type="match status" value="1"/>
</dbReference>
<dbReference type="InterPro" id="IPR005578">
    <property type="entry name" value="Yif1_fam"/>
</dbReference>
<evidence type="ECO:0000256" key="4">
    <source>
        <dbReference type="ARBA" id="ARBA00022448"/>
    </source>
</evidence>
<evidence type="ECO:0000256" key="3">
    <source>
        <dbReference type="ARBA" id="ARBA00009727"/>
    </source>
</evidence>
<evidence type="ECO:0000256" key="6">
    <source>
        <dbReference type="ARBA" id="ARBA00022824"/>
    </source>
</evidence>
<gene>
    <name evidence="13" type="primary">MPUL0B05370</name>
    <name evidence="13" type="ORF">METSCH_B05370</name>
</gene>
<comment type="similarity">
    <text evidence="3">Belongs to the YIF1 family.</text>
</comment>
<reference evidence="14" key="1">
    <citation type="submission" date="2019-03" db="EMBL/GenBank/DDBJ databases">
        <title>Snf2 controls pulcherriminic acid biosynthesis and connects pigmentation and antifungal activity of the yeast Metschnikowia pulcherrima.</title>
        <authorList>
            <person name="Gore-Lloyd D."/>
            <person name="Sumann I."/>
            <person name="Brachmann A.O."/>
            <person name="Schneeberger K."/>
            <person name="Ortiz-Merino R.A."/>
            <person name="Moreno-Beltran M."/>
            <person name="Schlaefli M."/>
            <person name="Kirner P."/>
            <person name="Santos Kron A."/>
            <person name="Wolfe K.H."/>
            <person name="Piel J."/>
            <person name="Ahrens C.H."/>
            <person name="Henk D."/>
            <person name="Freimoser F.M."/>
        </authorList>
    </citation>
    <scope>NUCLEOTIDE SEQUENCE [LARGE SCALE GENOMIC DNA]</scope>
    <source>
        <strain evidence="14">APC 1.2</strain>
    </source>
</reference>
<keyword evidence="8 12" id="KW-1133">Transmembrane helix</keyword>
<dbReference type="GO" id="GO:0015031">
    <property type="term" value="P:protein transport"/>
    <property type="evidence" value="ECO:0007669"/>
    <property type="project" value="UniProtKB-KW"/>
</dbReference>
<dbReference type="Pfam" id="PF03878">
    <property type="entry name" value="YIF1"/>
    <property type="match status" value="1"/>
</dbReference>
<feature type="transmembrane region" description="Helical" evidence="12">
    <location>
        <begin position="311"/>
        <end position="336"/>
    </location>
</feature>
<evidence type="ECO:0000256" key="5">
    <source>
        <dbReference type="ARBA" id="ARBA00022692"/>
    </source>
</evidence>
<keyword evidence="14" id="KW-1185">Reference proteome</keyword>
<feature type="transmembrane region" description="Helical" evidence="12">
    <location>
        <begin position="418"/>
        <end position="438"/>
    </location>
</feature>
<sequence length="440" mass="49651">MCSRTLCPQALPALPQGLAHGLAHVKPPRPAPAISLHQAPIFTFTVTFTHSLFSLARSHTTPQNIQNIQEIDIFFPKMYNPYASAADATLSQQNLQHPRPQHAAQLFSSSQQYNPQNAQGLQQQPPNQYQPQFQQHQYQQQQQQQQQQFGGQYGDQYAQNAQFQQPFQANQQGYPPQAGNAPYGDFFTDPAASMAAQFAKLSLGQLNNYLQQNFGSYMPMAGELKYYFKVSNSYVWRKLFLILFPYRHRDWSRIQAVESSGSAAAAGPSFAPASEDVNAPDLYIPLMAFVTYILLWALFSGLRGDFHPEVFGYLASQTLACLFVDILIFKVGLYLLNCSAQTSFWDLIAFSGYKYVTIIALLCWKQVIGHSWTMYYTVLLASVGSLSLFLMRSLKFLILPYGVGETPAVSISNGQRRLRVQFLFIYSVVVQFLIVLFMSR</sequence>
<dbReference type="Proteomes" id="UP000292447">
    <property type="component" value="Chromosome II"/>
</dbReference>
<dbReference type="PANTHER" id="PTHR14083">
    <property type="entry name" value="YIP1 INTERACTING FACTOR HOMOLOG YIF1 PROTEIN"/>
    <property type="match status" value="1"/>
</dbReference>
<evidence type="ECO:0000256" key="10">
    <source>
        <dbReference type="ARBA" id="ARBA00023136"/>
    </source>
</evidence>
<keyword evidence="6" id="KW-0256">Endoplasmic reticulum</keyword>
<dbReference type="EMBL" id="CP034457">
    <property type="protein sequence ID" value="QBM87335.1"/>
    <property type="molecule type" value="Genomic_DNA"/>
</dbReference>
<evidence type="ECO:0000313" key="14">
    <source>
        <dbReference type="Proteomes" id="UP000292447"/>
    </source>
</evidence>
<evidence type="ECO:0000256" key="7">
    <source>
        <dbReference type="ARBA" id="ARBA00022927"/>
    </source>
</evidence>
<name>A0A4P6XLC6_9ASCO</name>
<dbReference type="GO" id="GO:0005789">
    <property type="term" value="C:endoplasmic reticulum membrane"/>
    <property type="evidence" value="ECO:0007669"/>
    <property type="project" value="UniProtKB-SubCell"/>
</dbReference>
<protein>
    <submittedName>
        <fullName evidence="13">YIF1 protein</fullName>
    </submittedName>
</protein>
<dbReference type="AlphaFoldDB" id="A0A4P6XLC6"/>
<keyword evidence="10 12" id="KW-0472">Membrane</keyword>
<evidence type="ECO:0000256" key="1">
    <source>
        <dbReference type="ARBA" id="ARBA00004477"/>
    </source>
</evidence>
<evidence type="ECO:0000313" key="13">
    <source>
        <dbReference type="EMBL" id="QBM87335.1"/>
    </source>
</evidence>
<dbReference type="GO" id="GO:0006888">
    <property type="term" value="P:endoplasmic reticulum to Golgi vesicle-mediated transport"/>
    <property type="evidence" value="ECO:0007669"/>
    <property type="project" value="InterPro"/>
</dbReference>
<accession>A0A4P6XLC6</accession>
<organism evidence="13 14">
    <name type="scientific">Metschnikowia aff. pulcherrima</name>
    <dbReference type="NCBI Taxonomy" id="2163413"/>
    <lineage>
        <taxon>Eukaryota</taxon>
        <taxon>Fungi</taxon>
        <taxon>Dikarya</taxon>
        <taxon>Ascomycota</taxon>
        <taxon>Saccharomycotina</taxon>
        <taxon>Pichiomycetes</taxon>
        <taxon>Metschnikowiaceae</taxon>
        <taxon>Metschnikowia</taxon>
    </lineage>
</organism>
<dbReference type="GO" id="GO:0030134">
    <property type="term" value="C:COPII-coated ER to Golgi transport vesicle"/>
    <property type="evidence" value="ECO:0007669"/>
    <property type="project" value="TreeGrafter"/>
</dbReference>